<dbReference type="Gene3D" id="3.40.50.300">
    <property type="entry name" value="P-loop containing nucleotide triphosphate hydrolases"/>
    <property type="match status" value="1"/>
</dbReference>
<dbReference type="PANTHER" id="PTHR43681:SF1">
    <property type="entry name" value="SARCALUMENIN"/>
    <property type="match status" value="1"/>
</dbReference>
<dbReference type="EMBL" id="DTHB01000016">
    <property type="protein sequence ID" value="HGB14052.1"/>
    <property type="molecule type" value="Genomic_DNA"/>
</dbReference>
<feature type="coiled-coil region" evidence="1">
    <location>
        <begin position="553"/>
        <end position="608"/>
    </location>
</feature>
<dbReference type="Pfam" id="PF00350">
    <property type="entry name" value="Dynamin_N"/>
    <property type="match status" value="1"/>
</dbReference>
<evidence type="ECO:0000313" key="3">
    <source>
        <dbReference type="EMBL" id="HGB14052.1"/>
    </source>
</evidence>
<accession>A0A7C3WLK0</accession>
<evidence type="ECO:0000256" key="1">
    <source>
        <dbReference type="SAM" id="Coils"/>
    </source>
</evidence>
<evidence type="ECO:0000259" key="2">
    <source>
        <dbReference type="Pfam" id="PF00350"/>
    </source>
</evidence>
<dbReference type="PANTHER" id="PTHR43681">
    <property type="entry name" value="TRANSMEMBRANE GTPASE FZO"/>
    <property type="match status" value="1"/>
</dbReference>
<sequence length="614" mass="70510">MLRRGGGADDFCPAKPGRSFFYPVYLWRKNMGAYRELQEVLERQLQQLVQVPELKGPNLQRLIDKLRTNRFNLVVMGAFKRGKSTLINALLGEPILPTAIVPLTSVVTILTYGERLTIEVRFHNGQRRQISKEELVDYITEKGNPGNRKGVQEVEITYPSEYLRDGVRIIDTPGVGSVYTHNTDVAYNYLPQVDAAIFVVTVDPPLSQAEQEFLQDIREYVHKVFFVLNKIDYVEAAERQEALDFTAQVLQANLATDRVTIFPMSAKLALDSKTNGHPELLEASLLPQFENHLRQFLYREKGRVLLISCINGALKAITDSTLALKVERQASSLPLKELEEKIARFNLELQGLEKEREMSLLLLDGRVKGVLTELDADLEAFRRETTARLHREVEEAFRQKSRAAGDLRSEMEAFLFNALRDVFTTWRRQEIEKFAQKLGETHQEFAGRINAILERLTQLTARIFDFSLRGFAAEEAFTERSEFWFKFKEDPVGLEILQMTITSLLPRALTKGMMLKKLLENVTELVDKHCGRLRWDFRQRLQEIARDYRQTWLAKLDDTTQGIRQALERARAQKQASAETVAMRAGELDQRLQEILQAEAQLLALKERIEAVIQ</sequence>
<dbReference type="InterPro" id="IPR045063">
    <property type="entry name" value="Dynamin_N"/>
</dbReference>
<name>A0A7C3WLK0_9BACT</name>
<organism evidence="3">
    <name type="scientific">Desulfobacca acetoxidans</name>
    <dbReference type="NCBI Taxonomy" id="60893"/>
    <lineage>
        <taxon>Bacteria</taxon>
        <taxon>Pseudomonadati</taxon>
        <taxon>Thermodesulfobacteriota</taxon>
        <taxon>Desulfobaccia</taxon>
        <taxon>Desulfobaccales</taxon>
        <taxon>Desulfobaccaceae</taxon>
        <taxon>Desulfobacca</taxon>
    </lineage>
</organism>
<gene>
    <name evidence="3" type="ORF">ENV62_02270</name>
</gene>
<proteinExistence type="predicted"/>
<comment type="caution">
    <text evidence="3">The sequence shown here is derived from an EMBL/GenBank/DDBJ whole genome shotgun (WGS) entry which is preliminary data.</text>
</comment>
<reference evidence="3" key="1">
    <citation type="journal article" date="2020" name="mSystems">
        <title>Genome- and Community-Level Interaction Insights into Carbon Utilization and Element Cycling Functions of Hydrothermarchaeota in Hydrothermal Sediment.</title>
        <authorList>
            <person name="Zhou Z."/>
            <person name="Liu Y."/>
            <person name="Xu W."/>
            <person name="Pan J."/>
            <person name="Luo Z.H."/>
            <person name="Li M."/>
        </authorList>
    </citation>
    <scope>NUCLEOTIDE SEQUENCE [LARGE SCALE GENOMIC DNA]</scope>
    <source>
        <strain evidence="3">SpSt-776</strain>
    </source>
</reference>
<dbReference type="CDD" id="cd09912">
    <property type="entry name" value="DLP_2"/>
    <property type="match status" value="1"/>
</dbReference>
<keyword evidence="1" id="KW-0175">Coiled coil</keyword>
<dbReference type="InterPro" id="IPR027417">
    <property type="entry name" value="P-loop_NTPase"/>
</dbReference>
<protein>
    <recommendedName>
        <fullName evidence="2">Dynamin N-terminal domain-containing protein</fullName>
    </recommendedName>
</protein>
<feature type="domain" description="Dynamin N-terminal" evidence="2">
    <location>
        <begin position="73"/>
        <end position="230"/>
    </location>
</feature>
<dbReference type="InterPro" id="IPR051943">
    <property type="entry name" value="TRAFAC_Dynamin-like_GTPase"/>
</dbReference>
<dbReference type="SUPFAM" id="SSF52540">
    <property type="entry name" value="P-loop containing nucleoside triphosphate hydrolases"/>
    <property type="match status" value="1"/>
</dbReference>
<dbReference type="AlphaFoldDB" id="A0A7C3WLK0"/>